<evidence type="ECO:0008006" key="3">
    <source>
        <dbReference type="Google" id="ProtNLM"/>
    </source>
</evidence>
<dbReference type="RefSeq" id="WP_307782770.1">
    <property type="nucleotide sequence ID" value="NZ_JAFBCM010000001.1"/>
</dbReference>
<reference evidence="2" key="1">
    <citation type="journal article" date="2019" name="Int. J. Syst. Evol. Microbiol.">
        <title>The Global Catalogue of Microorganisms (GCM) 10K type strain sequencing project: providing services to taxonomists for standard genome sequencing and annotation.</title>
        <authorList>
            <consortium name="The Broad Institute Genomics Platform"/>
            <consortium name="The Broad Institute Genome Sequencing Center for Infectious Disease"/>
            <person name="Wu L."/>
            <person name="Ma J."/>
        </authorList>
    </citation>
    <scope>NUCLEOTIDE SEQUENCE [LARGE SCALE GENOMIC DNA]</scope>
    <source>
        <strain evidence="2">CGMCC 4.7241</strain>
    </source>
</reference>
<name>A0ABV7Y553_9ACTN</name>
<dbReference type="SUPFAM" id="SSF110710">
    <property type="entry name" value="TTHA0583/YokD-like"/>
    <property type="match status" value="1"/>
</dbReference>
<evidence type="ECO:0000313" key="2">
    <source>
        <dbReference type="Proteomes" id="UP001595699"/>
    </source>
</evidence>
<accession>A0ABV7Y553</accession>
<sequence>MTVTRDQIAAGLRGLGLDSSSAVIVHASLRSFGTVEGGPLDVCGTVLMTAATPAS</sequence>
<keyword evidence="2" id="KW-1185">Reference proteome</keyword>
<protein>
    <recommendedName>
        <fullName evidence="3">Aminoglycoside N(3)-acetyltransferase</fullName>
    </recommendedName>
</protein>
<dbReference type="InterPro" id="IPR028345">
    <property type="entry name" value="Antibiotic_NAT-like"/>
</dbReference>
<gene>
    <name evidence="1" type="ORF">ACFOUW_03825</name>
</gene>
<evidence type="ECO:0000313" key="1">
    <source>
        <dbReference type="EMBL" id="MFC3759952.1"/>
    </source>
</evidence>
<organism evidence="1 2">
    <name type="scientific">Tenggerimyces flavus</name>
    <dbReference type="NCBI Taxonomy" id="1708749"/>
    <lineage>
        <taxon>Bacteria</taxon>
        <taxon>Bacillati</taxon>
        <taxon>Actinomycetota</taxon>
        <taxon>Actinomycetes</taxon>
        <taxon>Propionibacteriales</taxon>
        <taxon>Nocardioidaceae</taxon>
        <taxon>Tenggerimyces</taxon>
    </lineage>
</organism>
<dbReference type="EMBL" id="JBHRZH010000004">
    <property type="protein sequence ID" value="MFC3759952.1"/>
    <property type="molecule type" value="Genomic_DNA"/>
</dbReference>
<proteinExistence type="predicted"/>
<comment type="caution">
    <text evidence="1">The sequence shown here is derived from an EMBL/GenBank/DDBJ whole genome shotgun (WGS) entry which is preliminary data.</text>
</comment>
<dbReference type="Proteomes" id="UP001595699">
    <property type="component" value="Unassembled WGS sequence"/>
</dbReference>